<sequence length="349" mass="39686">MRIGFQAGAINERGMSVALFDYALGVQEILGHEAIVFYSDSHSDPAVVEKFRKSLQLVPVPLEQDGRKVSDPFKLDFCYFIRDGRNRPLNISANRIGVHAVFRHFEPHGDVYAYVSDWLSNWMTAGRAPAVPHIVDLPAVNADLRSEFGIPDDAFVVGRYGGYDQFNIPFVHEAVAEALDRRSNLHFLFVNTEKFLDHPRALFLPPVVNPMEKSRFINSCDVGLNAKKIGESFGLAIAEFLNFGKPVFSWAGGMDQNHVFLTPEHDWNYHTRRDLLHLLTDYAPNPMDSDLASRSVDPYRPEAVMKRFDSAFLSGTYSAEDLRLPASFKAKRYLQEKILRAKFRLWKSM</sequence>
<proteinExistence type="predicted"/>
<organism evidence="1 2">
    <name type="scientific">Roseibium album</name>
    <dbReference type="NCBI Taxonomy" id="311410"/>
    <lineage>
        <taxon>Bacteria</taxon>
        <taxon>Pseudomonadati</taxon>
        <taxon>Pseudomonadota</taxon>
        <taxon>Alphaproteobacteria</taxon>
        <taxon>Hyphomicrobiales</taxon>
        <taxon>Stappiaceae</taxon>
        <taxon>Roseibium</taxon>
    </lineage>
</organism>
<dbReference type="GeneID" id="97667901"/>
<evidence type="ECO:0000313" key="1">
    <source>
        <dbReference type="EMBL" id="CTQ64564.1"/>
    </source>
</evidence>
<dbReference type="STRING" id="311410.LA5095_03071"/>
<gene>
    <name evidence="1" type="ORF">LA5096_00440</name>
</gene>
<dbReference type="AlphaFoldDB" id="A0A0M6ZSR0"/>
<dbReference type="SUPFAM" id="SSF53756">
    <property type="entry name" value="UDP-Glycosyltransferase/glycogen phosphorylase"/>
    <property type="match status" value="1"/>
</dbReference>
<dbReference type="RefSeq" id="WP_055116347.1">
    <property type="nucleotide sequence ID" value="NZ_CXWA01000003.1"/>
</dbReference>
<accession>A0A0M6ZSR0</accession>
<keyword evidence="2" id="KW-1185">Reference proteome</keyword>
<name>A0A0M6ZSR0_9HYPH</name>
<dbReference type="OrthoDB" id="1224817at2"/>
<reference evidence="2" key="1">
    <citation type="submission" date="2015-07" db="EMBL/GenBank/DDBJ databases">
        <authorList>
            <person name="Rodrigo-Torres Lidia"/>
            <person name="Arahal R.David."/>
        </authorList>
    </citation>
    <scope>NUCLEOTIDE SEQUENCE [LARGE SCALE GENOMIC DNA]</scope>
    <source>
        <strain evidence="2">CECT 5096</strain>
    </source>
</reference>
<dbReference type="EMBL" id="CXWC01000001">
    <property type="protein sequence ID" value="CTQ64564.1"/>
    <property type="molecule type" value="Genomic_DNA"/>
</dbReference>
<dbReference type="Proteomes" id="UP000049983">
    <property type="component" value="Unassembled WGS sequence"/>
</dbReference>
<dbReference type="Gene3D" id="3.40.50.2000">
    <property type="entry name" value="Glycogen Phosphorylase B"/>
    <property type="match status" value="1"/>
</dbReference>
<protein>
    <recommendedName>
        <fullName evidence="3">Glycosyltransferase family 1 protein</fullName>
    </recommendedName>
</protein>
<evidence type="ECO:0008006" key="3">
    <source>
        <dbReference type="Google" id="ProtNLM"/>
    </source>
</evidence>
<evidence type="ECO:0000313" key="2">
    <source>
        <dbReference type="Proteomes" id="UP000049983"/>
    </source>
</evidence>